<evidence type="ECO:0000313" key="6">
    <source>
        <dbReference type="Proteomes" id="UP000632659"/>
    </source>
</evidence>
<dbReference type="GO" id="GO:0003677">
    <property type="term" value="F:DNA binding"/>
    <property type="evidence" value="ECO:0007669"/>
    <property type="project" value="UniProtKB-KW"/>
</dbReference>
<dbReference type="InterPro" id="IPR036390">
    <property type="entry name" value="WH_DNA-bd_sf"/>
</dbReference>
<keyword evidence="1" id="KW-0805">Transcription regulation</keyword>
<dbReference type="Pfam" id="PF00455">
    <property type="entry name" value="DeoRC"/>
    <property type="match status" value="1"/>
</dbReference>
<dbReference type="InterPro" id="IPR014036">
    <property type="entry name" value="DeoR-like_C"/>
</dbReference>
<dbReference type="Gene3D" id="3.40.50.1360">
    <property type="match status" value="1"/>
</dbReference>
<name>A0A8J6P4V6_9FIRM</name>
<dbReference type="RefSeq" id="WP_154824777.1">
    <property type="nucleotide sequence ID" value="NZ_JACRTL010000001.1"/>
</dbReference>
<dbReference type="PRINTS" id="PR00037">
    <property type="entry name" value="HTHLACR"/>
</dbReference>
<dbReference type="AlphaFoldDB" id="A0A8J6P4V6"/>
<dbReference type="PROSITE" id="PS00894">
    <property type="entry name" value="HTH_DEOR_1"/>
    <property type="match status" value="1"/>
</dbReference>
<feature type="domain" description="HTH deoR-type" evidence="4">
    <location>
        <begin position="3"/>
        <end position="58"/>
    </location>
</feature>
<evidence type="ECO:0000313" key="5">
    <source>
        <dbReference type="EMBL" id="MBC8609599.1"/>
    </source>
</evidence>
<dbReference type="InterPro" id="IPR036388">
    <property type="entry name" value="WH-like_DNA-bd_sf"/>
</dbReference>
<dbReference type="InterPro" id="IPR037171">
    <property type="entry name" value="NagB/RpiA_transferase-like"/>
</dbReference>
<dbReference type="EMBL" id="JACRTL010000001">
    <property type="protein sequence ID" value="MBC8609599.1"/>
    <property type="molecule type" value="Genomic_DNA"/>
</dbReference>
<reference evidence="5" key="1">
    <citation type="submission" date="2020-08" db="EMBL/GenBank/DDBJ databases">
        <title>Genome public.</title>
        <authorList>
            <person name="Liu C."/>
            <person name="Sun Q."/>
        </authorList>
    </citation>
    <scope>NUCLEOTIDE SEQUENCE</scope>
    <source>
        <strain evidence="5">NSJ-15</strain>
    </source>
</reference>
<dbReference type="PROSITE" id="PS51000">
    <property type="entry name" value="HTH_DEOR_2"/>
    <property type="match status" value="1"/>
</dbReference>
<dbReference type="InterPro" id="IPR050313">
    <property type="entry name" value="Carb_Metab_HTH_regulators"/>
</dbReference>
<keyword evidence="6" id="KW-1185">Reference proteome</keyword>
<dbReference type="Gene3D" id="1.10.10.10">
    <property type="entry name" value="Winged helix-like DNA-binding domain superfamily/Winged helix DNA-binding domain"/>
    <property type="match status" value="1"/>
</dbReference>
<protein>
    <submittedName>
        <fullName evidence="5">DeoR/GlpR transcriptional regulator</fullName>
    </submittedName>
</protein>
<evidence type="ECO:0000256" key="3">
    <source>
        <dbReference type="ARBA" id="ARBA00023163"/>
    </source>
</evidence>
<keyword evidence="2" id="KW-0238">DNA-binding</keyword>
<comment type="caution">
    <text evidence="5">The sequence shown here is derived from an EMBL/GenBank/DDBJ whole genome shotgun (WGS) entry which is preliminary data.</text>
</comment>
<dbReference type="GO" id="GO:0003700">
    <property type="term" value="F:DNA-binding transcription factor activity"/>
    <property type="evidence" value="ECO:0007669"/>
    <property type="project" value="InterPro"/>
</dbReference>
<dbReference type="PANTHER" id="PTHR30363">
    <property type="entry name" value="HTH-TYPE TRANSCRIPTIONAL REGULATOR SRLR-RELATED"/>
    <property type="match status" value="1"/>
</dbReference>
<organism evidence="5 6">
    <name type="scientific">Massiliimalia timonensis</name>
    <dbReference type="NCBI Taxonomy" id="1987501"/>
    <lineage>
        <taxon>Bacteria</taxon>
        <taxon>Bacillati</taxon>
        <taxon>Bacillota</taxon>
        <taxon>Clostridia</taxon>
        <taxon>Eubacteriales</taxon>
        <taxon>Oscillospiraceae</taxon>
        <taxon>Massiliimalia</taxon>
    </lineage>
</organism>
<dbReference type="SUPFAM" id="SSF46785">
    <property type="entry name" value="Winged helix' DNA-binding domain"/>
    <property type="match status" value="1"/>
</dbReference>
<evidence type="ECO:0000259" key="4">
    <source>
        <dbReference type="PROSITE" id="PS51000"/>
    </source>
</evidence>
<evidence type="ECO:0000256" key="1">
    <source>
        <dbReference type="ARBA" id="ARBA00023015"/>
    </source>
</evidence>
<accession>A0A8J6P4V6</accession>
<dbReference type="SMART" id="SM00420">
    <property type="entry name" value="HTH_DEOR"/>
    <property type="match status" value="1"/>
</dbReference>
<dbReference type="Pfam" id="PF08220">
    <property type="entry name" value="HTH_DeoR"/>
    <property type="match status" value="1"/>
</dbReference>
<proteinExistence type="predicted"/>
<dbReference type="SUPFAM" id="SSF100950">
    <property type="entry name" value="NagB/RpiA/CoA transferase-like"/>
    <property type="match status" value="1"/>
</dbReference>
<dbReference type="InterPro" id="IPR018356">
    <property type="entry name" value="Tscrpt_reg_HTH_DeoR_CS"/>
</dbReference>
<keyword evidence="3" id="KW-0804">Transcription</keyword>
<sequence>MLMEMRHQQILSLLERKKSITVKELSTILFVSPATVRRDLAVMEKMGTIKRSHGGAVLMESNDSETSLLVREQENIQKKRRIAKLALDFFHPDCSVFMDSSSTVGTVIPLLKAIPCSVVTNGLKNAMLLSQQTPAKIYMMGGMVNSQSNSVTGADTVQQLERMNTDLALISCSGVTLQNGVMDASCEQSALKRVMLHHAKVRVLLCDSSKFSLSYLCRTCGFDGIDYLLTDTDPGEAYREAASHQGCEILWTAP</sequence>
<dbReference type="InterPro" id="IPR001034">
    <property type="entry name" value="DeoR_HTH"/>
</dbReference>
<dbReference type="Proteomes" id="UP000632659">
    <property type="component" value="Unassembled WGS sequence"/>
</dbReference>
<dbReference type="SMART" id="SM01134">
    <property type="entry name" value="DeoRC"/>
    <property type="match status" value="1"/>
</dbReference>
<gene>
    <name evidence="5" type="ORF">H8702_00500</name>
</gene>
<dbReference type="PANTHER" id="PTHR30363:SF44">
    <property type="entry name" value="AGA OPERON TRANSCRIPTIONAL REPRESSOR-RELATED"/>
    <property type="match status" value="1"/>
</dbReference>
<evidence type="ECO:0000256" key="2">
    <source>
        <dbReference type="ARBA" id="ARBA00023125"/>
    </source>
</evidence>